<dbReference type="Pfam" id="PF00005">
    <property type="entry name" value="ABC_tran"/>
    <property type="match status" value="1"/>
</dbReference>
<evidence type="ECO:0000256" key="8">
    <source>
        <dbReference type="ARBA" id="ARBA00022989"/>
    </source>
</evidence>
<dbReference type="PANTHER" id="PTHR43394:SF1">
    <property type="entry name" value="ATP-BINDING CASSETTE SUB-FAMILY B MEMBER 10, MITOCHONDRIAL"/>
    <property type="match status" value="1"/>
</dbReference>
<dbReference type="SUPFAM" id="SSF52540">
    <property type="entry name" value="P-loop containing nucleoside triphosphate hydrolases"/>
    <property type="match status" value="1"/>
</dbReference>
<accession>A0A812PKA8</accession>
<dbReference type="InterPro" id="IPR011527">
    <property type="entry name" value="ABC1_TM_dom"/>
</dbReference>
<dbReference type="EMBL" id="CAJNIZ010014424">
    <property type="protein sequence ID" value="CAE7361562.1"/>
    <property type="molecule type" value="Genomic_DNA"/>
</dbReference>
<comment type="similarity">
    <text evidence="2">Belongs to the ABC transporter superfamily. ABCB family. MHC peptide exporter (TC 3.A.1.209) subfamily.</text>
</comment>
<dbReference type="InterPro" id="IPR039421">
    <property type="entry name" value="Type_1_exporter"/>
</dbReference>
<dbReference type="Gene3D" id="1.20.1560.10">
    <property type="entry name" value="ABC transporter type 1, transmembrane domain"/>
    <property type="match status" value="1"/>
</dbReference>
<sequence length="1105" mass="123081">MDPSGRWADLAATRHPGTQNVRTWLAVRHESLPQWWYVGSSLEFRTNKGKIFRHVAGWGSGEEEDMVCFKSKPGKCIARLHLHDGELRGIVEDDCHVPEGTELEMFMAYWTQPQENEASGVREVHCPKGHIMRQDWSRTGHICDECSRRGTAARCGGGCDYDLCEICYKHHAQGWASAVQKRHLPDGAGNCKVSFNRTGHALPQLGTWNEVWSPPDARSCRCGRVQRQQVDDEELIGQGDVGLAEKDARRQRPDLWCGECCPCWIGGGHMKGQEAAGVESWRSLRKSELQQLQLDLGEENLSQTETQEEDVDLQQPTLEALTRLVLQEGAGKAKEDPEDIENCGVALTAATKQASFVGSCAVCVGNFGLVVACLGAYVAPGASVIGRFCFAVCWGRLLNRVYLSTAEVAGQRRQDDKQGETGADDEIEWLMGCRWLQLVLCTSWGFVPASGTASLIPELIKAAERRFAIERHCLAADIRDGEYGFYRKIRYVANKERFAKELFPFDETLNQSAVASSYGSKLRRSACDAWQPVLVSGGAGIAFPAFLVLLDIWMLRAPSTGARRSVILGLMLAAVVQGVAMRNKQNYEMRAAMFEHLLAQDQALYDTLRQRDLVRKVELRALSEVTEWVWGMTADTVKLITQMVFLFAISPLMTLTYTVLLPTMEQAIRRCWEGSLRAQLRREDGLHATSSNVVHEAVSMIKTVKCFSREDKHIALVSLAAKDVMKDVSLDGSHWSSRLRGFKHGVARLLPDISQRGVYCFCLWCGLVWMERDFSAGDMTAYLLLIQQVGGLVQRVRHQFLELQRRHDLLLDHFEFMDRMPQVVSGTHTAEVGGDIEFREVEFAYPARPDVQVLRGVSFQMVRGQMTALVGASGSGKSTIASLVFRHYDPLVGEIFIDGVTLPDWDTCALHSQMALVAQQPLLFDTSIRNNLTYGCRRDVPDEEIEAAARMASAHDFILGFPAGYDTYVGDQGAHISGGQKQRLSIARAVILKPQILVLDEATSALDAEAEGAVQDALDTVMVGRTTLVIAHRLSTIRNAHSIVCMRDGQIVERGSPKELLARQGYYWSLVRRQVCTLDDLSEFNLALDQHPATQTEVNPEKADK</sequence>
<dbReference type="InterPro" id="IPR036640">
    <property type="entry name" value="ABC1_TM_sf"/>
</dbReference>
<comment type="subcellular location">
    <subcellularLocation>
        <location evidence="1">Endomembrane system</location>
        <topology evidence="1">Multi-pass membrane protein</topology>
    </subcellularLocation>
</comment>
<feature type="transmembrane region" description="Helical" evidence="10">
    <location>
        <begin position="529"/>
        <end position="550"/>
    </location>
</feature>
<feature type="domain" description="ABC transmembrane type-1" evidence="12">
    <location>
        <begin position="583"/>
        <end position="805"/>
    </location>
</feature>
<dbReference type="OrthoDB" id="413516at2759"/>
<keyword evidence="8 10" id="KW-1133">Transmembrane helix</keyword>
<evidence type="ECO:0000313" key="14">
    <source>
        <dbReference type="Proteomes" id="UP000649617"/>
    </source>
</evidence>
<keyword evidence="14" id="KW-1185">Reference proteome</keyword>
<dbReference type="SMART" id="SM00382">
    <property type="entry name" value="AAA"/>
    <property type="match status" value="1"/>
</dbReference>
<evidence type="ECO:0000256" key="5">
    <source>
        <dbReference type="ARBA" id="ARBA00022741"/>
    </source>
</evidence>
<evidence type="ECO:0000313" key="13">
    <source>
        <dbReference type="EMBL" id="CAE7361562.1"/>
    </source>
</evidence>
<evidence type="ECO:0000256" key="10">
    <source>
        <dbReference type="SAM" id="Phobius"/>
    </source>
</evidence>
<keyword evidence="7" id="KW-1278">Translocase</keyword>
<dbReference type="PROSITE" id="PS50929">
    <property type="entry name" value="ABC_TM1F"/>
    <property type="match status" value="1"/>
</dbReference>
<dbReference type="SUPFAM" id="SSF90123">
    <property type="entry name" value="ABC transporter transmembrane region"/>
    <property type="match status" value="1"/>
</dbReference>
<dbReference type="FunFam" id="3.40.50.300:FF:000140">
    <property type="entry name" value="Lipid A export ATP-binding/permease protein MsbA"/>
    <property type="match status" value="1"/>
</dbReference>
<evidence type="ECO:0000256" key="6">
    <source>
        <dbReference type="ARBA" id="ARBA00022840"/>
    </source>
</evidence>
<dbReference type="Gene3D" id="3.40.50.300">
    <property type="entry name" value="P-loop containing nucleotide triphosphate hydrolases"/>
    <property type="match status" value="1"/>
</dbReference>
<evidence type="ECO:0000256" key="9">
    <source>
        <dbReference type="ARBA" id="ARBA00023136"/>
    </source>
</evidence>
<dbReference type="GO" id="GO:0005524">
    <property type="term" value="F:ATP binding"/>
    <property type="evidence" value="ECO:0007669"/>
    <property type="project" value="UniProtKB-KW"/>
</dbReference>
<dbReference type="Proteomes" id="UP000649617">
    <property type="component" value="Unassembled WGS sequence"/>
</dbReference>
<evidence type="ECO:0000256" key="2">
    <source>
        <dbReference type="ARBA" id="ARBA00006493"/>
    </source>
</evidence>
<evidence type="ECO:0000259" key="11">
    <source>
        <dbReference type="PROSITE" id="PS50893"/>
    </source>
</evidence>
<dbReference type="InterPro" id="IPR003439">
    <property type="entry name" value="ABC_transporter-like_ATP-bd"/>
</dbReference>
<organism evidence="13 14">
    <name type="scientific">Symbiodinium pilosum</name>
    <name type="common">Dinoflagellate</name>
    <dbReference type="NCBI Taxonomy" id="2952"/>
    <lineage>
        <taxon>Eukaryota</taxon>
        <taxon>Sar</taxon>
        <taxon>Alveolata</taxon>
        <taxon>Dinophyceae</taxon>
        <taxon>Suessiales</taxon>
        <taxon>Symbiodiniaceae</taxon>
        <taxon>Symbiodinium</taxon>
    </lineage>
</organism>
<evidence type="ECO:0000259" key="12">
    <source>
        <dbReference type="PROSITE" id="PS50929"/>
    </source>
</evidence>
<keyword evidence="9 10" id="KW-0472">Membrane</keyword>
<comment type="caution">
    <text evidence="13">The sequence shown here is derived from an EMBL/GenBank/DDBJ whole genome shotgun (WGS) entry which is preliminary data.</text>
</comment>
<evidence type="ECO:0000256" key="3">
    <source>
        <dbReference type="ARBA" id="ARBA00022448"/>
    </source>
</evidence>
<dbReference type="InterPro" id="IPR027417">
    <property type="entry name" value="P-loop_NTPase"/>
</dbReference>
<proteinExistence type="inferred from homology"/>
<dbReference type="CDD" id="cd03249">
    <property type="entry name" value="ABC_MTABC3_MDL1_MDL2"/>
    <property type="match status" value="1"/>
</dbReference>
<evidence type="ECO:0000256" key="4">
    <source>
        <dbReference type="ARBA" id="ARBA00022692"/>
    </source>
</evidence>
<name>A0A812PKA8_SYMPI</name>
<evidence type="ECO:0000256" key="1">
    <source>
        <dbReference type="ARBA" id="ARBA00004127"/>
    </source>
</evidence>
<keyword evidence="5" id="KW-0547">Nucleotide-binding</keyword>
<feature type="non-terminal residue" evidence="13">
    <location>
        <position position="1"/>
    </location>
</feature>
<dbReference type="PROSITE" id="PS50893">
    <property type="entry name" value="ABC_TRANSPORTER_2"/>
    <property type="match status" value="1"/>
</dbReference>
<dbReference type="AlphaFoldDB" id="A0A812PKA8"/>
<reference evidence="13" key="1">
    <citation type="submission" date="2021-02" db="EMBL/GenBank/DDBJ databases">
        <authorList>
            <person name="Dougan E. K."/>
            <person name="Rhodes N."/>
            <person name="Thang M."/>
            <person name="Chan C."/>
        </authorList>
    </citation>
    <scope>NUCLEOTIDE SEQUENCE</scope>
</reference>
<dbReference type="PANTHER" id="PTHR43394">
    <property type="entry name" value="ATP-DEPENDENT PERMEASE MDL1, MITOCHONDRIAL"/>
    <property type="match status" value="1"/>
</dbReference>
<feature type="transmembrane region" description="Helical" evidence="10">
    <location>
        <begin position="639"/>
        <end position="660"/>
    </location>
</feature>
<dbReference type="PROSITE" id="PS00211">
    <property type="entry name" value="ABC_TRANSPORTER_1"/>
    <property type="match status" value="1"/>
</dbReference>
<gene>
    <name evidence="13" type="primary">ABCB25</name>
    <name evidence="13" type="ORF">SPIL2461_LOCUS8654</name>
</gene>
<feature type="domain" description="ABC transporter" evidence="11">
    <location>
        <begin position="836"/>
        <end position="1073"/>
    </location>
</feature>
<dbReference type="GO" id="GO:0012505">
    <property type="term" value="C:endomembrane system"/>
    <property type="evidence" value="ECO:0007669"/>
    <property type="project" value="UniProtKB-SubCell"/>
</dbReference>
<dbReference type="GO" id="GO:0090374">
    <property type="term" value="P:oligopeptide export from mitochondrion"/>
    <property type="evidence" value="ECO:0007669"/>
    <property type="project" value="TreeGrafter"/>
</dbReference>
<dbReference type="Pfam" id="PF00664">
    <property type="entry name" value="ABC_membrane"/>
    <property type="match status" value="1"/>
</dbReference>
<dbReference type="GO" id="GO:0005743">
    <property type="term" value="C:mitochondrial inner membrane"/>
    <property type="evidence" value="ECO:0007669"/>
    <property type="project" value="TreeGrafter"/>
</dbReference>
<dbReference type="InterPro" id="IPR003593">
    <property type="entry name" value="AAA+_ATPase"/>
</dbReference>
<dbReference type="InterPro" id="IPR017871">
    <property type="entry name" value="ABC_transporter-like_CS"/>
</dbReference>
<feature type="transmembrane region" description="Helical" evidence="10">
    <location>
        <begin position="562"/>
        <end position="580"/>
    </location>
</feature>
<keyword evidence="3" id="KW-0813">Transport</keyword>
<evidence type="ECO:0000256" key="7">
    <source>
        <dbReference type="ARBA" id="ARBA00022967"/>
    </source>
</evidence>
<keyword evidence="4 10" id="KW-0812">Transmembrane</keyword>
<dbReference type="GO" id="GO:0016887">
    <property type="term" value="F:ATP hydrolysis activity"/>
    <property type="evidence" value="ECO:0007669"/>
    <property type="project" value="InterPro"/>
</dbReference>
<protein>
    <submittedName>
        <fullName evidence="13">ABCB25 protein</fullName>
    </submittedName>
</protein>
<dbReference type="GO" id="GO:0015421">
    <property type="term" value="F:ABC-type oligopeptide transporter activity"/>
    <property type="evidence" value="ECO:0007669"/>
    <property type="project" value="TreeGrafter"/>
</dbReference>
<keyword evidence="6" id="KW-0067">ATP-binding</keyword>